<feature type="region of interest" description="Disordered" evidence="1">
    <location>
        <begin position="1"/>
        <end position="62"/>
    </location>
</feature>
<evidence type="ECO:0000313" key="3">
    <source>
        <dbReference type="Proteomes" id="UP000192900"/>
    </source>
</evidence>
<name>A0A1W6B857_9GAMM</name>
<proteinExistence type="predicted"/>
<dbReference type="RefSeq" id="WP_085071313.1">
    <property type="nucleotide sequence ID" value="NZ_CP019706.1"/>
</dbReference>
<dbReference type="EMBL" id="CP019706">
    <property type="protein sequence ID" value="ARJ43257.1"/>
    <property type="molecule type" value="Genomic_DNA"/>
</dbReference>
<dbReference type="KEGG" id="palh:B1H58_15265"/>
<protein>
    <submittedName>
        <fullName evidence="2">Uncharacterized protein</fullName>
    </submittedName>
</protein>
<dbReference type="AlphaFoldDB" id="A0A1W6B857"/>
<organism evidence="2 3">
    <name type="scientific">Pantoea alhagi</name>
    <dbReference type="NCBI Taxonomy" id="1891675"/>
    <lineage>
        <taxon>Bacteria</taxon>
        <taxon>Pseudomonadati</taxon>
        <taxon>Pseudomonadota</taxon>
        <taxon>Gammaproteobacteria</taxon>
        <taxon>Enterobacterales</taxon>
        <taxon>Erwiniaceae</taxon>
        <taxon>Pantoea</taxon>
    </lineage>
</organism>
<reference evidence="2 3" key="1">
    <citation type="submission" date="2017-02" db="EMBL/GenBank/DDBJ databases">
        <title>Complete genome sequence of the drought resistance-promoting endophyte Pantoea alhagi LTYR-11Z.</title>
        <authorList>
            <person name="Zhang L."/>
        </authorList>
    </citation>
    <scope>NUCLEOTIDE SEQUENCE [LARGE SCALE GENOMIC DNA]</scope>
    <source>
        <strain evidence="2 3">LTYR-11Z</strain>
    </source>
</reference>
<dbReference type="Proteomes" id="UP000192900">
    <property type="component" value="Chromosome"/>
</dbReference>
<accession>A0A1W6B857</accession>
<dbReference type="STRING" id="1891675.B1H58_15265"/>
<sequence>MSDDKKSAPKAKSGGNKWARKAMAKANAERFENGYVPSFDVLKTPYEQRKRRGKTADGEDKS</sequence>
<gene>
    <name evidence="2" type="ORF">B1H58_15265</name>
</gene>
<evidence type="ECO:0000313" key="2">
    <source>
        <dbReference type="EMBL" id="ARJ43257.1"/>
    </source>
</evidence>
<keyword evidence="3" id="KW-1185">Reference proteome</keyword>
<evidence type="ECO:0000256" key="1">
    <source>
        <dbReference type="SAM" id="MobiDB-lite"/>
    </source>
</evidence>